<accession>A0A1U7NV66</accession>
<feature type="region of interest" description="Disordered" evidence="1">
    <location>
        <begin position="36"/>
        <end position="60"/>
    </location>
</feature>
<evidence type="ECO:0008006" key="4">
    <source>
        <dbReference type="Google" id="ProtNLM"/>
    </source>
</evidence>
<proteinExistence type="predicted"/>
<dbReference type="OrthoDB" id="59615at2"/>
<dbReference type="EMBL" id="MSTI01000126">
    <property type="protein sequence ID" value="OLV16809.1"/>
    <property type="molecule type" value="Genomic_DNA"/>
</dbReference>
<sequence>MNEPTNFSVLRGKRRWRPGRWTLAALLALTTGCAQPQAEVTPPSEIKPPSDVKPPVEQPITKPLPPADILLNADPGLLVFSGTRDGTGAGASAVQTVAFENSSGAAVKLTGLTFLGDAGTFELVSPPAFPQTLLAGASLNLKVKLLPGAATGVLRSTLRAVGDNAPVGEVNLSGLRAVGLEGSNEPPLAQIVDALNYGTNVGSSALILGTGAGLIGDEVAAPMFERASAGPVTLRPVARYSPDGPSAYGSFVLDGGAVRSQERAAMVSSAHNQTLNPPLQSGQTAFDPGSAAFGIYLAPNDYAKQATYTLDRLNAGPTRHAVRAYPLKDRAGKVVPNSYLLAFEPSENGDYQDVVFVLENVRPVAAQ</sequence>
<dbReference type="AlphaFoldDB" id="A0A1U7NV66"/>
<reference evidence="2 3" key="1">
    <citation type="submission" date="2017-01" db="EMBL/GenBank/DDBJ databases">
        <title>Genome Analysis of Deinococcus marmoris KOPRI26562.</title>
        <authorList>
            <person name="Kim J.H."/>
            <person name="Oh H.-M."/>
        </authorList>
    </citation>
    <scope>NUCLEOTIDE SEQUENCE [LARGE SCALE GENOMIC DNA]</scope>
    <source>
        <strain evidence="2 3">KOPRI26562</strain>
    </source>
</reference>
<comment type="caution">
    <text evidence="2">The sequence shown here is derived from an EMBL/GenBank/DDBJ whole genome shotgun (WGS) entry which is preliminary data.</text>
</comment>
<dbReference type="STRING" id="249408.BOO71_0010636"/>
<name>A0A1U7NV66_9DEIO</name>
<evidence type="ECO:0000256" key="1">
    <source>
        <dbReference type="SAM" id="MobiDB-lite"/>
    </source>
</evidence>
<dbReference type="InterPro" id="IPR013783">
    <property type="entry name" value="Ig-like_fold"/>
</dbReference>
<dbReference type="RefSeq" id="WP_075834758.1">
    <property type="nucleotide sequence ID" value="NZ_MSTI01000126.1"/>
</dbReference>
<evidence type="ECO:0000313" key="2">
    <source>
        <dbReference type="EMBL" id="OLV16809.1"/>
    </source>
</evidence>
<dbReference type="Proteomes" id="UP000186607">
    <property type="component" value="Unassembled WGS sequence"/>
</dbReference>
<gene>
    <name evidence="2" type="ORF">BOO71_0010636</name>
</gene>
<evidence type="ECO:0000313" key="3">
    <source>
        <dbReference type="Proteomes" id="UP000186607"/>
    </source>
</evidence>
<organism evidence="2 3">
    <name type="scientific">Deinococcus marmoris</name>
    <dbReference type="NCBI Taxonomy" id="249408"/>
    <lineage>
        <taxon>Bacteria</taxon>
        <taxon>Thermotogati</taxon>
        <taxon>Deinococcota</taxon>
        <taxon>Deinococci</taxon>
        <taxon>Deinococcales</taxon>
        <taxon>Deinococcaceae</taxon>
        <taxon>Deinococcus</taxon>
    </lineage>
</organism>
<protein>
    <recommendedName>
        <fullName evidence="4">Choice-of-anchor D domain-containing protein</fullName>
    </recommendedName>
</protein>
<dbReference type="Gene3D" id="2.60.40.10">
    <property type="entry name" value="Immunoglobulins"/>
    <property type="match status" value="1"/>
</dbReference>
<keyword evidence="3" id="KW-1185">Reference proteome</keyword>